<dbReference type="GeneID" id="27901645"/>
<dbReference type="Proteomes" id="UP000016931">
    <property type="component" value="Unassembled WGS sequence"/>
</dbReference>
<evidence type="ECO:0000313" key="3">
    <source>
        <dbReference type="EMBL" id="EMF16092.1"/>
    </source>
</evidence>
<gene>
    <name evidence="3" type="ORF">SEPMUDRAFT_147758</name>
</gene>
<keyword evidence="3" id="KW-0808">Transferase</keyword>
<dbReference type="RefSeq" id="XP_016764213.1">
    <property type="nucleotide sequence ID" value="XM_016904508.1"/>
</dbReference>
<protein>
    <submittedName>
        <fullName evidence="3">Kinase-like protein</fullName>
    </submittedName>
</protein>
<dbReference type="EMBL" id="KB456261">
    <property type="protein sequence ID" value="EMF16092.1"/>
    <property type="molecule type" value="Genomic_DNA"/>
</dbReference>
<dbReference type="PANTHER" id="PTHR21310:SF58">
    <property type="entry name" value="AMINOGLYCOSIDE PHOSPHOTRANSFERASE DOMAIN-CONTAINING PROTEIN"/>
    <property type="match status" value="1"/>
</dbReference>
<dbReference type="eggNOG" id="ENOG502SP9R">
    <property type="taxonomic scope" value="Eukaryota"/>
</dbReference>
<evidence type="ECO:0000256" key="1">
    <source>
        <dbReference type="SAM" id="MobiDB-lite"/>
    </source>
</evidence>
<keyword evidence="4" id="KW-1185">Reference proteome</keyword>
<dbReference type="AlphaFoldDB" id="M3B8C0"/>
<keyword evidence="3" id="KW-0418">Kinase</keyword>
<dbReference type="OrthoDB" id="4177236at2759"/>
<evidence type="ECO:0000313" key="4">
    <source>
        <dbReference type="Proteomes" id="UP000016931"/>
    </source>
</evidence>
<organism evidence="3 4">
    <name type="scientific">Sphaerulina musiva (strain SO2202)</name>
    <name type="common">Poplar stem canker fungus</name>
    <name type="synonym">Septoria musiva</name>
    <dbReference type="NCBI Taxonomy" id="692275"/>
    <lineage>
        <taxon>Eukaryota</taxon>
        <taxon>Fungi</taxon>
        <taxon>Dikarya</taxon>
        <taxon>Ascomycota</taxon>
        <taxon>Pezizomycotina</taxon>
        <taxon>Dothideomycetes</taxon>
        <taxon>Dothideomycetidae</taxon>
        <taxon>Mycosphaerellales</taxon>
        <taxon>Mycosphaerellaceae</taxon>
        <taxon>Sphaerulina</taxon>
    </lineage>
</organism>
<dbReference type="SUPFAM" id="SSF56112">
    <property type="entry name" value="Protein kinase-like (PK-like)"/>
    <property type="match status" value="1"/>
</dbReference>
<dbReference type="HOGENOM" id="CLU_021768_5_3_1"/>
<dbReference type="InterPro" id="IPR051678">
    <property type="entry name" value="AGP_Transferase"/>
</dbReference>
<feature type="domain" description="Aminoglycoside phosphotransferase" evidence="2">
    <location>
        <begin position="59"/>
        <end position="244"/>
    </location>
</feature>
<feature type="compositionally biased region" description="Basic and acidic residues" evidence="1">
    <location>
        <begin position="15"/>
        <end position="29"/>
    </location>
</feature>
<sequence length="272" mass="30839">MSDQDSTDPLAEFTARNKDKRSSGAKRADFRKDPTSILYLGSCEISRNEQEVVKSGPRVLAEEGRALQFANSLNLPVPALREVRALDQGTLLRMDFVDGECLEEAWRSLDGKQKQSIAEQLRDILITMRQATPTQSTIGGFGGPARDPRLISDYPGGPFNTEAEFNTFVLDLLEGTPSKIRSALAGGLDVNSRIVFTHADLSPRNIIVKGDRVQALLDWEYSGWYPEYWEYVKFFARPTQWDDWVEYAETIFDTEYPKQLCTYQAIARWQQP</sequence>
<dbReference type="Pfam" id="PF01636">
    <property type="entry name" value="APH"/>
    <property type="match status" value="1"/>
</dbReference>
<dbReference type="GO" id="GO:0016301">
    <property type="term" value="F:kinase activity"/>
    <property type="evidence" value="ECO:0007669"/>
    <property type="project" value="UniProtKB-KW"/>
</dbReference>
<proteinExistence type="predicted"/>
<accession>M3B8C0</accession>
<feature type="region of interest" description="Disordered" evidence="1">
    <location>
        <begin position="1"/>
        <end position="29"/>
    </location>
</feature>
<dbReference type="CDD" id="cd05120">
    <property type="entry name" value="APH_ChoK_like"/>
    <property type="match status" value="1"/>
</dbReference>
<evidence type="ECO:0000259" key="2">
    <source>
        <dbReference type="Pfam" id="PF01636"/>
    </source>
</evidence>
<dbReference type="InterPro" id="IPR011009">
    <property type="entry name" value="Kinase-like_dom_sf"/>
</dbReference>
<dbReference type="Gene3D" id="3.90.1200.10">
    <property type="match status" value="1"/>
</dbReference>
<dbReference type="OMA" id="KEYIGMS"/>
<name>M3B8C0_SPHMS</name>
<dbReference type="PANTHER" id="PTHR21310">
    <property type="entry name" value="AMINOGLYCOSIDE PHOSPHOTRANSFERASE-RELATED-RELATED"/>
    <property type="match status" value="1"/>
</dbReference>
<dbReference type="STRING" id="692275.M3B8C0"/>
<reference evidence="3 4" key="1">
    <citation type="journal article" date="2012" name="PLoS Pathog.">
        <title>Diverse lifestyles and strategies of plant pathogenesis encoded in the genomes of eighteen Dothideomycetes fungi.</title>
        <authorList>
            <person name="Ohm R.A."/>
            <person name="Feau N."/>
            <person name="Henrissat B."/>
            <person name="Schoch C.L."/>
            <person name="Horwitz B.A."/>
            <person name="Barry K.W."/>
            <person name="Condon B.J."/>
            <person name="Copeland A.C."/>
            <person name="Dhillon B."/>
            <person name="Glaser F."/>
            <person name="Hesse C.N."/>
            <person name="Kosti I."/>
            <person name="LaButti K."/>
            <person name="Lindquist E.A."/>
            <person name="Lucas S."/>
            <person name="Salamov A.A."/>
            <person name="Bradshaw R.E."/>
            <person name="Ciuffetti L."/>
            <person name="Hamelin R.C."/>
            <person name="Kema G.H.J."/>
            <person name="Lawrence C."/>
            <person name="Scott J.A."/>
            <person name="Spatafora J.W."/>
            <person name="Turgeon B.G."/>
            <person name="de Wit P.J.G.M."/>
            <person name="Zhong S."/>
            <person name="Goodwin S.B."/>
            <person name="Grigoriev I.V."/>
        </authorList>
    </citation>
    <scope>NUCLEOTIDE SEQUENCE [LARGE SCALE GENOMIC DNA]</scope>
    <source>
        <strain evidence="3 4">SO2202</strain>
    </source>
</reference>
<dbReference type="InterPro" id="IPR002575">
    <property type="entry name" value="Aminoglycoside_PTrfase"/>
</dbReference>